<accession>A0ABS4QV04</accession>
<keyword evidence="3" id="KW-0804">Transcription</keyword>
<dbReference type="PROSITE" id="PS00041">
    <property type="entry name" value="HTH_ARAC_FAMILY_1"/>
    <property type="match status" value="1"/>
</dbReference>
<evidence type="ECO:0000256" key="2">
    <source>
        <dbReference type="ARBA" id="ARBA00023125"/>
    </source>
</evidence>
<organism evidence="5 6">
    <name type="scientific">Sinorhizobium kostiense</name>
    <dbReference type="NCBI Taxonomy" id="76747"/>
    <lineage>
        <taxon>Bacteria</taxon>
        <taxon>Pseudomonadati</taxon>
        <taxon>Pseudomonadota</taxon>
        <taxon>Alphaproteobacteria</taxon>
        <taxon>Hyphomicrobiales</taxon>
        <taxon>Rhizobiaceae</taxon>
        <taxon>Sinorhizobium/Ensifer group</taxon>
        <taxon>Sinorhizobium</taxon>
    </lineage>
</organism>
<dbReference type="SMART" id="SM00342">
    <property type="entry name" value="HTH_ARAC"/>
    <property type="match status" value="1"/>
</dbReference>
<feature type="domain" description="HTH araC/xylS-type" evidence="4">
    <location>
        <begin position="158"/>
        <end position="258"/>
    </location>
</feature>
<protein>
    <submittedName>
        <fullName evidence="5">AraC-like DNA-binding protein/quercetin dioxygenase-like cupin family protein</fullName>
    </submittedName>
</protein>
<evidence type="ECO:0000313" key="5">
    <source>
        <dbReference type="EMBL" id="MBP2234477.1"/>
    </source>
</evidence>
<dbReference type="InterPro" id="IPR011051">
    <property type="entry name" value="RmlC_Cupin_sf"/>
</dbReference>
<keyword evidence="2" id="KW-0238">DNA-binding</keyword>
<evidence type="ECO:0000313" key="6">
    <source>
        <dbReference type="Proteomes" id="UP000730739"/>
    </source>
</evidence>
<keyword evidence="1" id="KW-0805">Transcription regulation</keyword>
<comment type="caution">
    <text evidence="5">The sequence shown here is derived from an EMBL/GenBank/DDBJ whole genome shotgun (WGS) entry which is preliminary data.</text>
</comment>
<dbReference type="Gene3D" id="1.10.10.60">
    <property type="entry name" value="Homeodomain-like"/>
    <property type="match status" value="1"/>
</dbReference>
<dbReference type="EMBL" id="JAGILA010000001">
    <property type="protein sequence ID" value="MBP2234477.1"/>
    <property type="molecule type" value="Genomic_DNA"/>
</dbReference>
<dbReference type="InterPro" id="IPR018062">
    <property type="entry name" value="HTH_AraC-typ_CS"/>
</dbReference>
<dbReference type="Proteomes" id="UP000730739">
    <property type="component" value="Unassembled WGS sequence"/>
</dbReference>
<name>A0ABS4QV04_9HYPH</name>
<gene>
    <name evidence="5" type="ORF">J2Z31_000967</name>
</gene>
<keyword evidence="6" id="KW-1185">Reference proteome</keyword>
<reference evidence="5 6" key="1">
    <citation type="submission" date="2021-03" db="EMBL/GenBank/DDBJ databases">
        <title>Genomic Encyclopedia of Type Strains, Phase IV (KMG-IV): sequencing the most valuable type-strain genomes for metagenomic binning, comparative biology and taxonomic classification.</title>
        <authorList>
            <person name="Goeker M."/>
        </authorList>
    </citation>
    <scope>NUCLEOTIDE SEQUENCE [LARGE SCALE GENOMIC DNA]</scope>
    <source>
        <strain evidence="5 6">DSM 13372</strain>
    </source>
</reference>
<dbReference type="PANTHER" id="PTHR11019:SF159">
    <property type="entry name" value="TRANSCRIPTIONAL REGULATOR-RELATED"/>
    <property type="match status" value="1"/>
</dbReference>
<dbReference type="RefSeq" id="WP_209600706.1">
    <property type="nucleotide sequence ID" value="NZ_JAGILA010000001.1"/>
</dbReference>
<evidence type="ECO:0000256" key="3">
    <source>
        <dbReference type="ARBA" id="ARBA00023163"/>
    </source>
</evidence>
<proteinExistence type="predicted"/>
<dbReference type="PANTHER" id="PTHR11019">
    <property type="entry name" value="HTH-TYPE TRANSCRIPTIONAL REGULATOR NIMR"/>
    <property type="match status" value="1"/>
</dbReference>
<dbReference type="PRINTS" id="PR00032">
    <property type="entry name" value="HTHARAC"/>
</dbReference>
<dbReference type="InterPro" id="IPR020449">
    <property type="entry name" value="Tscrpt_reg_AraC-type_HTH"/>
</dbReference>
<dbReference type="SUPFAM" id="SSF46689">
    <property type="entry name" value="Homeodomain-like"/>
    <property type="match status" value="1"/>
</dbReference>
<dbReference type="Pfam" id="PF12833">
    <property type="entry name" value="HTH_18"/>
    <property type="match status" value="1"/>
</dbReference>
<dbReference type="InterPro" id="IPR014710">
    <property type="entry name" value="RmlC-like_jellyroll"/>
</dbReference>
<dbReference type="Gene3D" id="2.60.120.10">
    <property type="entry name" value="Jelly Rolls"/>
    <property type="match status" value="1"/>
</dbReference>
<dbReference type="InterPro" id="IPR009057">
    <property type="entry name" value="Homeodomain-like_sf"/>
</dbReference>
<dbReference type="SUPFAM" id="SSF51182">
    <property type="entry name" value="RmlC-like cupins"/>
    <property type="match status" value="1"/>
</dbReference>
<dbReference type="PROSITE" id="PS01124">
    <property type="entry name" value="HTH_ARAC_FAMILY_2"/>
    <property type="match status" value="1"/>
</dbReference>
<sequence>MTDSERVSPQLSAVARPRYLGEINSQEPGENHGWHNHDFGQLISASYGSMYVGTPNRVLLLSPAMAIWIPPDAEHWIRYVSANEMLYVDVNRQEASKLGAQSRIVKMTPLLNALMLATMPELVPSRTECHTEALHDLLRHEILAASDLPLSIIMPLDKRIRGIAQEALNNPGLASSVETWLANAAASRKTAERLFIAETGMPPARWLRHARLLHAISQIAAGAKISSVALDLGYESSSAFTYMFRRTLGMSPSSLLGNTRKHRALTS</sequence>
<evidence type="ECO:0000256" key="1">
    <source>
        <dbReference type="ARBA" id="ARBA00023015"/>
    </source>
</evidence>
<dbReference type="InterPro" id="IPR018060">
    <property type="entry name" value="HTH_AraC"/>
</dbReference>
<evidence type="ECO:0000259" key="4">
    <source>
        <dbReference type="PROSITE" id="PS01124"/>
    </source>
</evidence>